<feature type="region of interest" description="Disordered" evidence="1">
    <location>
        <begin position="51"/>
        <end position="134"/>
    </location>
</feature>
<evidence type="ECO:0000256" key="1">
    <source>
        <dbReference type="SAM" id="MobiDB-lite"/>
    </source>
</evidence>
<dbReference type="SUPFAM" id="SSF52540">
    <property type="entry name" value="P-loop containing nucleoside triphosphate hydrolases"/>
    <property type="match status" value="1"/>
</dbReference>
<dbReference type="Pfam" id="PF13191">
    <property type="entry name" value="AAA_16"/>
    <property type="match status" value="1"/>
</dbReference>
<dbReference type="Gene3D" id="3.40.50.300">
    <property type="entry name" value="P-loop containing nucleotide triphosphate hydrolases"/>
    <property type="match status" value="1"/>
</dbReference>
<feature type="domain" description="Orc1-like AAA ATPase" evidence="2">
    <location>
        <begin position="219"/>
        <end position="364"/>
    </location>
</feature>
<name>A0A4Y7TW99_COPMI</name>
<evidence type="ECO:0000259" key="3">
    <source>
        <dbReference type="Pfam" id="PF24913"/>
    </source>
</evidence>
<feature type="compositionally biased region" description="Basic residues" evidence="1">
    <location>
        <begin position="77"/>
        <end position="92"/>
    </location>
</feature>
<evidence type="ECO:0000313" key="4">
    <source>
        <dbReference type="EMBL" id="TEB38455.1"/>
    </source>
</evidence>
<dbReference type="InterPro" id="IPR056808">
    <property type="entry name" value="HTH_AAA"/>
</dbReference>
<accession>A0A4Y7TW99</accession>
<dbReference type="STRING" id="71717.A0A4Y7TW99"/>
<proteinExistence type="predicted"/>
<dbReference type="AlphaFoldDB" id="A0A4Y7TW99"/>
<organism evidence="4 5">
    <name type="scientific">Coprinellus micaceus</name>
    <name type="common">Glistening ink-cap mushroom</name>
    <name type="synonym">Coprinus micaceus</name>
    <dbReference type="NCBI Taxonomy" id="71717"/>
    <lineage>
        <taxon>Eukaryota</taxon>
        <taxon>Fungi</taxon>
        <taxon>Dikarya</taxon>
        <taxon>Basidiomycota</taxon>
        <taxon>Agaricomycotina</taxon>
        <taxon>Agaricomycetes</taxon>
        <taxon>Agaricomycetidae</taxon>
        <taxon>Agaricales</taxon>
        <taxon>Agaricineae</taxon>
        <taxon>Psathyrellaceae</taxon>
        <taxon>Coprinellus</taxon>
    </lineage>
</organism>
<dbReference type="Proteomes" id="UP000298030">
    <property type="component" value="Unassembled WGS sequence"/>
</dbReference>
<dbReference type="InterPro" id="IPR027417">
    <property type="entry name" value="P-loop_NTPase"/>
</dbReference>
<gene>
    <name evidence="4" type="ORF">FA13DRAFT_1726128</name>
</gene>
<feature type="compositionally biased region" description="Acidic residues" evidence="1">
    <location>
        <begin position="635"/>
        <end position="649"/>
    </location>
</feature>
<comment type="caution">
    <text evidence="4">The sequence shown here is derived from an EMBL/GenBank/DDBJ whole genome shotgun (WGS) entry which is preliminary data.</text>
</comment>
<evidence type="ECO:0000313" key="5">
    <source>
        <dbReference type="Proteomes" id="UP000298030"/>
    </source>
</evidence>
<protein>
    <submittedName>
        <fullName evidence="4">Uncharacterized protein</fullName>
    </submittedName>
</protein>
<keyword evidence="5" id="KW-1185">Reference proteome</keyword>
<dbReference type="Pfam" id="PF24913">
    <property type="entry name" value="WHD_AAA_fung"/>
    <property type="match status" value="1"/>
</dbReference>
<sequence length="649" mass="72359">MMGTKKGLAASQTRFSPLKLVRSPAGQTHRPLLYTTPMASSRLAGRLFLSGSRIPGRQSTRLYTTAPPPGGSDNANHHAKPRTPHHLPKPPKRTVPSPPPSHSQAVPTPPGARHEVHEGTQTLSAPYNPPGGGPGGAAGGGFAFTGSPVLDAVLTTCIGLGAVFIGGVVYVRWYKSNVLAKIEQAFEPGYDPALELAKSHTKRNEEPAYDADEPWTEYLRRKEQDQIDDIVKGNEPGHYFLLLGPKGSGKGTMIFEAMNAIQADGVSMCDAHPDLEVFRLRLGKALNYEFNEDTQTGLFQRRDPREGGAALDIERALNKLEKVALRCAKRRGKPFVLIINNIHFFQNDDEGRQMILQLQQKAESWAASGIMTVVFSSDDFWPFHVMRKSASRMHVLSVSDLEQPDAVKAVTRIRIDADKVPIVPDDVQETVNTVGGRLSYLNRVAKAKNMTEMAKHMLRVEKGWILSQIGLIPDCDDDVMDEQKWSSCSWLLLQEFVKMRREQEKEREEAIARGEAKPEDLNDLPLPAVSWYRARQIMTRADFLEELDKVNIIAMDIHHDVRPDSMLTLRSAMEVVEEEGFQELLDGVRDRIDEIESLHRTRELTFKDLGKGDSVRLAVDKGGSYYVDLRKPVRDDDDDGDDDDDDSDD</sequence>
<reference evidence="4 5" key="1">
    <citation type="journal article" date="2019" name="Nat. Ecol. Evol.">
        <title>Megaphylogeny resolves global patterns of mushroom evolution.</title>
        <authorList>
            <person name="Varga T."/>
            <person name="Krizsan K."/>
            <person name="Foldi C."/>
            <person name="Dima B."/>
            <person name="Sanchez-Garcia M."/>
            <person name="Sanchez-Ramirez S."/>
            <person name="Szollosi G.J."/>
            <person name="Szarkandi J.G."/>
            <person name="Papp V."/>
            <person name="Albert L."/>
            <person name="Andreopoulos W."/>
            <person name="Angelini C."/>
            <person name="Antonin V."/>
            <person name="Barry K.W."/>
            <person name="Bougher N.L."/>
            <person name="Buchanan P."/>
            <person name="Buyck B."/>
            <person name="Bense V."/>
            <person name="Catcheside P."/>
            <person name="Chovatia M."/>
            <person name="Cooper J."/>
            <person name="Damon W."/>
            <person name="Desjardin D."/>
            <person name="Finy P."/>
            <person name="Geml J."/>
            <person name="Haridas S."/>
            <person name="Hughes K."/>
            <person name="Justo A."/>
            <person name="Karasinski D."/>
            <person name="Kautmanova I."/>
            <person name="Kiss B."/>
            <person name="Kocsube S."/>
            <person name="Kotiranta H."/>
            <person name="LaButti K.M."/>
            <person name="Lechner B.E."/>
            <person name="Liimatainen K."/>
            <person name="Lipzen A."/>
            <person name="Lukacs Z."/>
            <person name="Mihaltcheva S."/>
            <person name="Morgado L.N."/>
            <person name="Niskanen T."/>
            <person name="Noordeloos M.E."/>
            <person name="Ohm R.A."/>
            <person name="Ortiz-Santana B."/>
            <person name="Ovrebo C."/>
            <person name="Racz N."/>
            <person name="Riley R."/>
            <person name="Savchenko A."/>
            <person name="Shiryaev A."/>
            <person name="Soop K."/>
            <person name="Spirin V."/>
            <person name="Szebenyi C."/>
            <person name="Tomsovsky M."/>
            <person name="Tulloss R.E."/>
            <person name="Uehling J."/>
            <person name="Grigoriev I.V."/>
            <person name="Vagvolgyi C."/>
            <person name="Papp T."/>
            <person name="Martin F.M."/>
            <person name="Miettinen O."/>
            <person name="Hibbett D.S."/>
            <person name="Nagy L.G."/>
        </authorList>
    </citation>
    <scope>NUCLEOTIDE SEQUENCE [LARGE SCALE GENOMIC DNA]</scope>
    <source>
        <strain evidence="4 5">FP101781</strain>
    </source>
</reference>
<feature type="region of interest" description="Disordered" evidence="1">
    <location>
        <begin position="629"/>
        <end position="649"/>
    </location>
</feature>
<dbReference type="OrthoDB" id="511599at2759"/>
<dbReference type="EMBL" id="QPFP01000003">
    <property type="protein sequence ID" value="TEB38455.1"/>
    <property type="molecule type" value="Genomic_DNA"/>
</dbReference>
<dbReference type="InterPro" id="IPR041664">
    <property type="entry name" value="AAA_16"/>
</dbReference>
<dbReference type="PANTHER" id="PTHR36168">
    <property type="entry name" value="CHROMOSOME 1, WHOLE GENOME SHOTGUN SEQUENCE"/>
    <property type="match status" value="1"/>
</dbReference>
<dbReference type="PANTHER" id="PTHR36168:SF1">
    <property type="entry name" value="ORC1-LIKE AAA ATPASE DOMAIN-CONTAINING PROTEIN"/>
    <property type="match status" value="1"/>
</dbReference>
<evidence type="ECO:0000259" key="2">
    <source>
        <dbReference type="Pfam" id="PF13191"/>
    </source>
</evidence>
<feature type="domain" description="AAA protein C-terminal winged helix" evidence="3">
    <location>
        <begin position="467"/>
        <end position="596"/>
    </location>
</feature>